<reference evidence="2 3" key="1">
    <citation type="submission" date="2020-04" db="EMBL/GenBank/DDBJ databases">
        <title>Perkinsus olseni comparative genomics.</title>
        <authorList>
            <person name="Bogema D.R."/>
        </authorList>
    </citation>
    <scope>NUCLEOTIDE SEQUENCE [LARGE SCALE GENOMIC DNA]</scope>
    <source>
        <strain evidence="2">ATCC PRA-179</strain>
    </source>
</reference>
<proteinExistence type="predicted"/>
<dbReference type="EMBL" id="JABAHT010000306">
    <property type="protein sequence ID" value="KAF4658515.1"/>
    <property type="molecule type" value="Genomic_DNA"/>
</dbReference>
<accession>A0A7J6LGX1</accession>
<dbReference type="AlphaFoldDB" id="A0A7J6LGX1"/>
<protein>
    <submittedName>
        <fullName evidence="2">Uncharacterized protein</fullName>
    </submittedName>
</protein>
<evidence type="ECO:0000256" key="1">
    <source>
        <dbReference type="SAM" id="MobiDB-lite"/>
    </source>
</evidence>
<dbReference type="Proteomes" id="UP000570595">
    <property type="component" value="Unassembled WGS sequence"/>
</dbReference>
<organism evidence="2 3">
    <name type="scientific">Perkinsus olseni</name>
    <name type="common">Perkinsus atlanticus</name>
    <dbReference type="NCBI Taxonomy" id="32597"/>
    <lineage>
        <taxon>Eukaryota</taxon>
        <taxon>Sar</taxon>
        <taxon>Alveolata</taxon>
        <taxon>Perkinsozoa</taxon>
        <taxon>Perkinsea</taxon>
        <taxon>Perkinsida</taxon>
        <taxon>Perkinsidae</taxon>
        <taxon>Perkinsus</taxon>
    </lineage>
</organism>
<evidence type="ECO:0000313" key="2">
    <source>
        <dbReference type="EMBL" id="KAF4658515.1"/>
    </source>
</evidence>
<comment type="caution">
    <text evidence="2">The sequence shown here is derived from an EMBL/GenBank/DDBJ whole genome shotgun (WGS) entry which is preliminary data.</text>
</comment>
<sequence length="113" mass="12006">MPVIHLDSPSTSFGSVPSEGSGDIGAGGFPADGLITSAFGSGSHHHHHAHHHQHAHHLHHHHHGHHHGHHTKHAASSKHHGFGVDSVMNLAASNFLRPLVAATGRLERSLAFL</sequence>
<feature type="compositionally biased region" description="Basic residues" evidence="1">
    <location>
        <begin position="43"/>
        <end position="79"/>
    </location>
</feature>
<feature type="region of interest" description="Disordered" evidence="1">
    <location>
        <begin position="1"/>
        <end position="79"/>
    </location>
</feature>
<gene>
    <name evidence="2" type="ORF">FOZ61_005546</name>
</gene>
<name>A0A7J6LGX1_PEROL</name>
<evidence type="ECO:0000313" key="3">
    <source>
        <dbReference type="Proteomes" id="UP000570595"/>
    </source>
</evidence>